<proteinExistence type="predicted"/>
<sequence>MSRPSPRDNLKGTLARGNRGLLTCDEALVPPFGSITLPSSAILTANQRRRCTMSTIYNLTDGIPWNVAPYGLERRIVWGSYAAHSGSLPTGV</sequence>
<protein>
    <submittedName>
        <fullName evidence="1">Uncharacterized protein</fullName>
    </submittedName>
</protein>
<accession>A0A6V7HK79</accession>
<reference evidence="1" key="1">
    <citation type="submission" date="2020-07" db="EMBL/GenBank/DDBJ databases">
        <authorList>
            <person name="Nazaruddin N."/>
        </authorList>
    </citation>
    <scope>NUCLEOTIDE SEQUENCE</scope>
</reference>
<name>A0A6V7HK79_9HYME</name>
<dbReference type="AlphaFoldDB" id="A0A6V7HK79"/>
<dbReference type="Proteomes" id="UP000752696">
    <property type="component" value="Unassembled WGS sequence"/>
</dbReference>
<comment type="caution">
    <text evidence="1">The sequence shown here is derived from an EMBL/GenBank/DDBJ whole genome shotgun (WGS) entry which is preliminary data.</text>
</comment>
<evidence type="ECO:0000313" key="2">
    <source>
        <dbReference type="Proteomes" id="UP000752696"/>
    </source>
</evidence>
<keyword evidence="2" id="KW-1185">Reference proteome</keyword>
<dbReference type="EMBL" id="CAJDYZ010013194">
    <property type="protein sequence ID" value="CAD1480948.1"/>
    <property type="molecule type" value="Genomic_DNA"/>
</dbReference>
<evidence type="ECO:0000313" key="1">
    <source>
        <dbReference type="EMBL" id="CAD1480948.1"/>
    </source>
</evidence>
<organism evidence="1 2">
    <name type="scientific">Heterotrigona itama</name>
    <dbReference type="NCBI Taxonomy" id="395501"/>
    <lineage>
        <taxon>Eukaryota</taxon>
        <taxon>Metazoa</taxon>
        <taxon>Ecdysozoa</taxon>
        <taxon>Arthropoda</taxon>
        <taxon>Hexapoda</taxon>
        <taxon>Insecta</taxon>
        <taxon>Pterygota</taxon>
        <taxon>Neoptera</taxon>
        <taxon>Endopterygota</taxon>
        <taxon>Hymenoptera</taxon>
        <taxon>Apocrita</taxon>
        <taxon>Aculeata</taxon>
        <taxon>Apoidea</taxon>
        <taxon>Anthophila</taxon>
        <taxon>Apidae</taxon>
        <taxon>Heterotrigona</taxon>
    </lineage>
</organism>
<gene>
    <name evidence="1" type="ORF">MHI_LOCUS972906</name>
</gene>